<dbReference type="InterPro" id="IPR030934">
    <property type="entry name" value="Intein_C"/>
</dbReference>
<gene>
    <name evidence="1" type="ORF">DRW42_05730</name>
</gene>
<evidence type="ECO:0000313" key="1">
    <source>
        <dbReference type="EMBL" id="RBQ09941.1"/>
    </source>
</evidence>
<dbReference type="Proteomes" id="UP000252081">
    <property type="component" value="Unassembled WGS sequence"/>
</dbReference>
<name>A0A366L7T0_9SPHI</name>
<sequence length="49" mass="6103">MNEIAIIKKASFLLRFRYLSHIHRQYPKAYCISVQRNHNFYYSVRLLHY</sequence>
<evidence type="ECO:0000313" key="2">
    <source>
        <dbReference type="Proteomes" id="UP000252081"/>
    </source>
</evidence>
<accession>A0A366L7T0</accession>
<reference evidence="1 2" key="1">
    <citation type="submission" date="2018-07" db="EMBL/GenBank/DDBJ databases">
        <title>A draft genome of a endophytic bacteria, a new species of Pedobacter.</title>
        <authorList>
            <person name="Zhang Z.D."/>
            <person name="Chen Z.J."/>
        </authorList>
    </citation>
    <scope>NUCLEOTIDE SEQUENCE [LARGE SCALE GENOMIC DNA]</scope>
    <source>
        <strain evidence="1 2">RS10</strain>
    </source>
</reference>
<keyword evidence="2" id="KW-1185">Reference proteome</keyword>
<dbReference type="NCBIfam" id="TIGR01443">
    <property type="entry name" value="intein_Cterm"/>
    <property type="match status" value="1"/>
</dbReference>
<organism evidence="1 2">
    <name type="scientific">Pedobacter miscanthi</name>
    <dbReference type="NCBI Taxonomy" id="2259170"/>
    <lineage>
        <taxon>Bacteria</taxon>
        <taxon>Pseudomonadati</taxon>
        <taxon>Bacteroidota</taxon>
        <taxon>Sphingobacteriia</taxon>
        <taxon>Sphingobacteriales</taxon>
        <taxon>Sphingobacteriaceae</taxon>
        <taxon>Pedobacter</taxon>
    </lineage>
</organism>
<dbReference type="EMBL" id="QNQU01000004">
    <property type="protein sequence ID" value="RBQ09941.1"/>
    <property type="molecule type" value="Genomic_DNA"/>
</dbReference>
<comment type="caution">
    <text evidence="1">The sequence shown here is derived from an EMBL/GenBank/DDBJ whole genome shotgun (WGS) entry which is preliminary data.</text>
</comment>
<proteinExistence type="predicted"/>
<protein>
    <submittedName>
        <fullName evidence="1">Uncharacterized protein</fullName>
    </submittedName>
</protein>
<dbReference type="AlphaFoldDB" id="A0A366L7T0"/>